<keyword evidence="5" id="KW-1185">Reference proteome</keyword>
<name>K1XLX3_MARBU</name>
<sequence>MLSWWMGRPAEGNRLDEENQDLPETPAPVFAARALKSAIFGTPAPPIDDTVFEEERQTIAAGRERAKSQARSLSPNRPPGILSTPGTATTRRKTVSFGNEIEDKQDEKRNAIEIAGRDVDPDDFAGKFPSPFVAKSDAPTKPARKTTLTKALENAREGKAAKPETTRTSSEPQPPSKNINTTSDTNGFSLEHGRQQSSRDTLRKFEEGDTLTGEMTMDLNQPHSQSGRYWKSEYESYHEQALAEMKKLIGYKQLVKQYAKLKDAENIDLSEKLKEYKQAIVSMEDKISQLSSRVARSGIGGSDDRSPELVKELARHTALSVQYKSKVAEFEAVLEDDYISNSPLKQRQNSSHRSEENNIYTTLELVKAREQLKEMASLRDELQTLRQSLSTAEKSTQKLQEENTRLTEQLIHADLRFEKHIEKCEKKRKSVDEQRQKRDEVVQNLQSDYDKLREAAKSQRRDSEHLLRKRHEQIVELKQEIASLRGAGSSAQELQRALQEKDTQHNRTIFEYETQIENLKAKQELDSRVESSLKDLRGRHYDAPNTASKPHSLNENAQVRESFIPVSSQSISRPSKVLMSSKSAYSQTPNGSPRRRSSHSALSELVNLEKNQPTPFQRSGPVQHTPLTHVTPLLSRFSNMSLDSPDMQLPSPEPSLPRATSRAIHERSCHPNHGPSMFNIASSPPKASIVRPRVSNELPRQKSNSNMGSRLTTNLASSRGATSDTARVRGSIPPERAAAAKARLEQKQAEKRRAKAANVDKENCLN</sequence>
<evidence type="ECO:0000256" key="2">
    <source>
        <dbReference type="SAM" id="MobiDB-lite"/>
    </source>
</evidence>
<feature type="compositionally biased region" description="Polar residues" evidence="2">
    <location>
        <begin position="701"/>
        <end position="725"/>
    </location>
</feature>
<feature type="coiled-coil region" evidence="1">
    <location>
        <begin position="365"/>
        <end position="409"/>
    </location>
</feature>
<feature type="coiled-coil region" evidence="1">
    <location>
        <begin position="442"/>
        <end position="487"/>
    </location>
</feature>
<feature type="compositionally biased region" description="Basic and acidic residues" evidence="2">
    <location>
        <begin position="742"/>
        <end position="751"/>
    </location>
</feature>
<reference evidence="4 5" key="1">
    <citation type="journal article" date="2012" name="BMC Genomics">
        <title>Sequencing the genome of Marssonina brunnea reveals fungus-poplar co-evolution.</title>
        <authorList>
            <person name="Zhu S."/>
            <person name="Cao Y.-Z."/>
            <person name="Jiang C."/>
            <person name="Tan B.-Y."/>
            <person name="Wang Z."/>
            <person name="Feng S."/>
            <person name="Zhang L."/>
            <person name="Su X.-H."/>
            <person name="Brejova B."/>
            <person name="Vinar T."/>
            <person name="Xu M."/>
            <person name="Wang M.-X."/>
            <person name="Zhang S.-G."/>
            <person name="Huang M.-R."/>
            <person name="Wu R."/>
            <person name="Zhou Y."/>
        </authorList>
    </citation>
    <scope>NUCLEOTIDE SEQUENCE [LARGE SCALE GENOMIC DNA]</scope>
    <source>
        <strain evidence="4 5">MB_m1</strain>
    </source>
</reference>
<dbReference type="KEGG" id="mbe:MBM_08212"/>
<feature type="compositionally biased region" description="Polar residues" evidence="2">
    <location>
        <begin position="564"/>
        <end position="591"/>
    </location>
</feature>
<feature type="coiled-coil region" evidence="1">
    <location>
        <begin position="266"/>
        <end position="293"/>
    </location>
</feature>
<proteinExistence type="predicted"/>
<evidence type="ECO:0000256" key="1">
    <source>
        <dbReference type="SAM" id="Coils"/>
    </source>
</evidence>
<dbReference type="AlphaFoldDB" id="K1XLX3"/>
<dbReference type="OMA" id="KDQMFRE"/>
<feature type="region of interest" description="Disordered" evidence="2">
    <location>
        <begin position="61"/>
        <end position="202"/>
    </location>
</feature>
<feature type="region of interest" description="Disordered" evidence="2">
    <location>
        <begin position="696"/>
        <end position="766"/>
    </location>
</feature>
<feature type="region of interest" description="Disordered" evidence="2">
    <location>
        <begin position="1"/>
        <end position="25"/>
    </location>
</feature>
<feature type="compositionally biased region" description="Basic and acidic residues" evidence="2">
    <location>
        <begin position="101"/>
        <end position="119"/>
    </location>
</feature>
<dbReference type="InParanoid" id="K1XLX3"/>
<feature type="domain" description="Spindle pole body-associated protein cut12" evidence="3">
    <location>
        <begin position="144"/>
        <end position="297"/>
    </location>
</feature>
<evidence type="ECO:0000313" key="4">
    <source>
        <dbReference type="EMBL" id="EKD13494.1"/>
    </source>
</evidence>
<protein>
    <submittedName>
        <fullName evidence="4">Urease accessory protein</fullName>
    </submittedName>
</protein>
<accession>K1XLX3</accession>
<organism evidence="4 5">
    <name type="scientific">Marssonina brunnea f. sp. multigermtubi (strain MB_m1)</name>
    <name type="common">Marssonina leaf spot fungus</name>
    <dbReference type="NCBI Taxonomy" id="1072389"/>
    <lineage>
        <taxon>Eukaryota</taxon>
        <taxon>Fungi</taxon>
        <taxon>Dikarya</taxon>
        <taxon>Ascomycota</taxon>
        <taxon>Pezizomycotina</taxon>
        <taxon>Leotiomycetes</taxon>
        <taxon>Helotiales</taxon>
        <taxon>Drepanopezizaceae</taxon>
        <taxon>Drepanopeziza</taxon>
    </lineage>
</organism>
<dbReference type="RefSeq" id="XP_007296101.1">
    <property type="nucleotide sequence ID" value="XM_007296039.1"/>
</dbReference>
<feature type="compositionally biased region" description="Basic and acidic residues" evidence="2">
    <location>
        <begin position="153"/>
        <end position="165"/>
    </location>
</feature>
<evidence type="ECO:0000313" key="5">
    <source>
        <dbReference type="Proteomes" id="UP000006753"/>
    </source>
</evidence>
<keyword evidence="1" id="KW-0175">Coiled coil</keyword>
<feature type="compositionally biased region" description="Polar residues" evidence="2">
    <location>
        <begin position="166"/>
        <end position="188"/>
    </location>
</feature>
<dbReference type="eggNOG" id="ENOG502S2W9">
    <property type="taxonomic scope" value="Eukaryota"/>
</dbReference>
<evidence type="ECO:0000259" key="3">
    <source>
        <dbReference type="Pfam" id="PF11500"/>
    </source>
</evidence>
<dbReference type="HOGENOM" id="CLU_007643_2_0_1"/>
<dbReference type="Proteomes" id="UP000006753">
    <property type="component" value="Unassembled WGS sequence"/>
</dbReference>
<dbReference type="EMBL" id="JH921449">
    <property type="protein sequence ID" value="EKD13494.1"/>
    <property type="molecule type" value="Genomic_DNA"/>
</dbReference>
<dbReference type="InterPro" id="IPR021589">
    <property type="entry name" value="Cut12"/>
</dbReference>
<dbReference type="STRING" id="1072389.K1XLX3"/>
<dbReference type="OrthoDB" id="5383703at2759"/>
<dbReference type="Pfam" id="PF11500">
    <property type="entry name" value="Cut12"/>
    <property type="match status" value="1"/>
</dbReference>
<dbReference type="GeneID" id="18764147"/>
<feature type="region of interest" description="Disordered" evidence="2">
    <location>
        <begin position="564"/>
        <end position="600"/>
    </location>
</feature>
<gene>
    <name evidence="4" type="ORF">MBM_08212</name>
</gene>